<accession>A0A1H3RA40</accession>
<comment type="catalytic activity">
    <reaction evidence="1">
        <text>ATP + protein L-histidine = ADP + protein N-phospho-L-histidine.</text>
        <dbReference type="EC" id="2.7.13.3"/>
    </reaction>
</comment>
<evidence type="ECO:0000256" key="1">
    <source>
        <dbReference type="ARBA" id="ARBA00000085"/>
    </source>
</evidence>
<evidence type="ECO:0000256" key="6">
    <source>
        <dbReference type="SAM" id="MobiDB-lite"/>
    </source>
</evidence>
<keyword evidence="5" id="KW-0418">Kinase</keyword>
<dbReference type="GO" id="GO:0004673">
    <property type="term" value="F:protein histidine kinase activity"/>
    <property type="evidence" value="ECO:0007669"/>
    <property type="project" value="UniProtKB-EC"/>
</dbReference>
<feature type="region of interest" description="Disordered" evidence="6">
    <location>
        <begin position="784"/>
        <end position="805"/>
    </location>
</feature>
<reference evidence="10" key="1">
    <citation type="submission" date="2016-10" db="EMBL/GenBank/DDBJ databases">
        <authorList>
            <person name="Varghese N."/>
            <person name="Submissions S."/>
        </authorList>
    </citation>
    <scope>NUCLEOTIDE SEQUENCE [LARGE SCALE GENOMIC DNA]</scope>
    <source>
        <strain evidence="10">DSM 45245</strain>
    </source>
</reference>
<evidence type="ECO:0000313" key="10">
    <source>
        <dbReference type="Proteomes" id="UP000242415"/>
    </source>
</evidence>
<dbReference type="GO" id="GO:0005886">
    <property type="term" value="C:plasma membrane"/>
    <property type="evidence" value="ECO:0007669"/>
    <property type="project" value="TreeGrafter"/>
</dbReference>
<evidence type="ECO:0000256" key="2">
    <source>
        <dbReference type="ARBA" id="ARBA00012438"/>
    </source>
</evidence>
<evidence type="ECO:0000313" key="9">
    <source>
        <dbReference type="EMBL" id="SDZ22175.1"/>
    </source>
</evidence>
<sequence>MVAAPGPSTGAVPHHRRGRPDVRVAPHRRRSRLRMRDWRIGTKLGAVLVIPSVAFLVLAAVQTSSLIGQSTVLSEFSRQVSVGQEITALVHELQQERDRSAGELAGRKAAPERYDVALGTRSLQPHYEAVDRATEQFRSAADPLALGDAAWRVSYGRVTEGLEQLPGLRASVAGGLVSTATVVGNYTRIIEALLTLLAEPSPGAEHPELTEAVLRYVQLARIKEIGSRIRSRLYNAARAGQYGPEDFVELTDLRAQQLTALAEFRITATSRQVQRYQLAAADGRFTAALALEETTFASSGDSPAVLNATQWWSLSQDRHHLLRQVEQDVLGAAADEAGARSSRQLRETLTVAGAVLAVLLTALLTSIAIGRSIARSLRILRGQALQVAQFDLPDALERLRTVDAGIPEIEVPPAPIRSMDEIGEVAEAFVAVHRSAVSVAVEQAAMRRNVNAMFVNLARRSQVLVERQLELLDELEREESDPDQLDNLFKLDHLAARMRRNDESLLVLAGTEGSRRWHQPVALSAVMLAAMAEIEQYPRVRQEVGDDPHIVGHAVADLVHLLAELLENATAFSPPYTTVRMSAGVDRERGVTIEIGDEGLGMTEAALAQANVLLAAPPAADVAASERMGLFVVSHLAARQGIRVRLRLADRGVVAVVALPPALLGPAPAAPAGRTSPAPQAGLAAAAPRPMLGGQPAPVPAESVAAPAGLGVELGAAPARAGSAPLVVPQFDLPVAGRRPDPLPAPVEPPRPAHRADAIIASAAGGDSGAGSVWWERQRGPAVAAEPVAPPRPETPVTGGVSASGLPMRVPMAALPIVTESASPTSPAPTRREPDPDAVGSMLSRFYGGVRRAEAEDTTEITLAPAVRRGEEEQH</sequence>
<feature type="region of interest" description="Disordered" evidence="6">
    <location>
        <begin position="820"/>
        <end position="875"/>
    </location>
</feature>
<dbReference type="PANTHER" id="PTHR45436">
    <property type="entry name" value="SENSOR HISTIDINE KINASE YKOH"/>
    <property type="match status" value="1"/>
</dbReference>
<dbReference type="GO" id="GO:0000160">
    <property type="term" value="P:phosphorelay signal transduction system"/>
    <property type="evidence" value="ECO:0007669"/>
    <property type="project" value="TreeGrafter"/>
</dbReference>
<dbReference type="EC" id="2.7.13.3" evidence="2"/>
<name>A0A1H3RA40_9ACTN</name>
<dbReference type="Gene3D" id="3.30.565.10">
    <property type="entry name" value="Histidine kinase-like ATPase, C-terminal domain"/>
    <property type="match status" value="1"/>
</dbReference>
<protein>
    <recommendedName>
        <fullName evidence="2">histidine kinase</fullName>
        <ecNumber evidence="2">2.7.13.3</ecNumber>
    </recommendedName>
</protein>
<keyword evidence="7" id="KW-1133">Transmembrane helix</keyword>
<evidence type="ECO:0000256" key="4">
    <source>
        <dbReference type="ARBA" id="ARBA00022679"/>
    </source>
</evidence>
<keyword evidence="7" id="KW-0472">Membrane</keyword>
<feature type="transmembrane region" description="Helical" evidence="7">
    <location>
        <begin position="40"/>
        <end position="61"/>
    </location>
</feature>
<dbReference type="InterPro" id="IPR050428">
    <property type="entry name" value="TCS_sensor_his_kinase"/>
</dbReference>
<organism evidence="9 10">
    <name type="scientific">Micromonospora pattaloongensis</name>
    <dbReference type="NCBI Taxonomy" id="405436"/>
    <lineage>
        <taxon>Bacteria</taxon>
        <taxon>Bacillati</taxon>
        <taxon>Actinomycetota</taxon>
        <taxon>Actinomycetes</taxon>
        <taxon>Micromonosporales</taxon>
        <taxon>Micromonosporaceae</taxon>
        <taxon>Micromonospora</taxon>
    </lineage>
</organism>
<keyword evidence="10" id="KW-1185">Reference proteome</keyword>
<dbReference type="Gene3D" id="6.10.340.10">
    <property type="match status" value="1"/>
</dbReference>
<dbReference type="InterPro" id="IPR013587">
    <property type="entry name" value="Nitrate/nitrite_sensing"/>
</dbReference>
<feature type="region of interest" description="Disordered" evidence="6">
    <location>
        <begin position="1"/>
        <end position="28"/>
    </location>
</feature>
<keyword evidence="7" id="KW-0812">Transmembrane</keyword>
<keyword evidence="3" id="KW-0597">Phosphoprotein</keyword>
<feature type="domain" description="Nitrate/nitrite sensing protein" evidence="8">
    <location>
        <begin position="88"/>
        <end position="331"/>
    </location>
</feature>
<dbReference type="PANTHER" id="PTHR45436:SF5">
    <property type="entry name" value="SENSOR HISTIDINE KINASE TRCS"/>
    <property type="match status" value="1"/>
</dbReference>
<dbReference type="Pfam" id="PF08376">
    <property type="entry name" value="NIT"/>
    <property type="match status" value="1"/>
</dbReference>
<dbReference type="EMBL" id="FNPH01000007">
    <property type="protein sequence ID" value="SDZ22175.1"/>
    <property type="molecule type" value="Genomic_DNA"/>
</dbReference>
<gene>
    <name evidence="9" type="ORF">SAMN05444365_107152</name>
</gene>
<evidence type="ECO:0000256" key="7">
    <source>
        <dbReference type="SAM" id="Phobius"/>
    </source>
</evidence>
<dbReference type="SUPFAM" id="SSF55874">
    <property type="entry name" value="ATPase domain of HSP90 chaperone/DNA topoisomerase II/histidine kinase"/>
    <property type="match status" value="1"/>
</dbReference>
<evidence type="ECO:0000256" key="5">
    <source>
        <dbReference type="ARBA" id="ARBA00022777"/>
    </source>
</evidence>
<dbReference type="STRING" id="405436.SAMN05444365_107152"/>
<dbReference type="AlphaFoldDB" id="A0A1H3RA40"/>
<keyword evidence="4" id="KW-0808">Transferase</keyword>
<proteinExistence type="predicted"/>
<evidence type="ECO:0000256" key="3">
    <source>
        <dbReference type="ARBA" id="ARBA00022553"/>
    </source>
</evidence>
<dbReference type="InterPro" id="IPR036890">
    <property type="entry name" value="HATPase_C_sf"/>
</dbReference>
<dbReference type="Proteomes" id="UP000242415">
    <property type="component" value="Unassembled WGS sequence"/>
</dbReference>
<evidence type="ECO:0000259" key="8">
    <source>
        <dbReference type="Pfam" id="PF08376"/>
    </source>
</evidence>